<dbReference type="SUPFAM" id="SSF53850">
    <property type="entry name" value="Periplasmic binding protein-like II"/>
    <property type="match status" value="1"/>
</dbReference>
<sequence>MSNESASSNGAESTSSRSRRRFVKAVGVAGAVGLAGCPSGGDGGDGTAGDGNGGGTGDGGGGGTPGGGGGDGGGGATVEMAMPSNVTDRAEETREALHDAGLSQDITVEFLSTSEISGDVQSQYRSWLNAGRATPDIFRMDSGWTIPFIVRDQLVDLTDHLSDDALSMINEYYFEAPLESARAPANAVGTQAQTDTGTGRGGGPRGELYGVPWQVGFPTIQYRKDLVTEAGFDPDGNNWATEPMTWQRFSEVISQTHQNADVEYGFNWQGTDYVGLSCCTFNEFMSTWGGAYFGGRDNLFGPVGERPITVDGEQVIQALRMVRTLIHGSGDQYALDGYQQISPNAVLEWTEGPSLQPFTNGNAVALRYWPSGIFEAATAFEESDNLSPDALGVMPIPYAVTEEESQYENIGGTASALGGWHLTVNPNSDNVDAAVQVIEATMQKSFRSFQFSELGYLTGDRRLFDPANVGDVEPWGPHLETLRIAGENAIPRPVTVVWPDQSSQIASRVNGVIAQQQPPSEAMSQLAQSLEEIEQSV</sequence>
<dbReference type="Proteomes" id="UP001596432">
    <property type="component" value="Unassembled WGS sequence"/>
</dbReference>
<gene>
    <name evidence="2" type="ORF">ACFQMA_16445</name>
</gene>
<dbReference type="InterPro" id="IPR006059">
    <property type="entry name" value="SBP"/>
</dbReference>
<name>A0ABD5Y7V2_9EURY</name>
<dbReference type="PANTHER" id="PTHR43649">
    <property type="entry name" value="ARABINOSE-BINDING PROTEIN-RELATED"/>
    <property type="match status" value="1"/>
</dbReference>
<feature type="compositionally biased region" description="Low complexity" evidence="1">
    <location>
        <begin position="1"/>
        <end position="16"/>
    </location>
</feature>
<dbReference type="AlphaFoldDB" id="A0ABD5Y7V2"/>
<evidence type="ECO:0000256" key="1">
    <source>
        <dbReference type="SAM" id="MobiDB-lite"/>
    </source>
</evidence>
<keyword evidence="3" id="KW-1185">Reference proteome</keyword>
<feature type="region of interest" description="Disordered" evidence="1">
    <location>
        <begin position="1"/>
        <end position="20"/>
    </location>
</feature>
<feature type="compositionally biased region" description="Gly residues" evidence="1">
    <location>
        <begin position="38"/>
        <end position="76"/>
    </location>
</feature>
<dbReference type="InterPro" id="IPR050490">
    <property type="entry name" value="Bact_solute-bd_prot1"/>
</dbReference>
<dbReference type="Pfam" id="PF13416">
    <property type="entry name" value="SBP_bac_8"/>
    <property type="match status" value="1"/>
</dbReference>
<accession>A0ABD5Y7V2</accession>
<dbReference type="NCBIfam" id="TIGR01409">
    <property type="entry name" value="TAT_signal_seq"/>
    <property type="match status" value="1"/>
</dbReference>
<dbReference type="GeneID" id="78821728"/>
<feature type="region of interest" description="Disordered" evidence="1">
    <location>
        <begin position="32"/>
        <end position="80"/>
    </location>
</feature>
<dbReference type="PANTHER" id="PTHR43649:SF12">
    <property type="entry name" value="DIACETYLCHITOBIOSE BINDING PROTEIN DASA"/>
    <property type="match status" value="1"/>
</dbReference>
<dbReference type="InterPro" id="IPR006311">
    <property type="entry name" value="TAT_signal"/>
</dbReference>
<dbReference type="Gene3D" id="3.40.190.10">
    <property type="entry name" value="Periplasmic binding protein-like II"/>
    <property type="match status" value="2"/>
</dbReference>
<organism evidence="2 3">
    <name type="scientific">Halosimplex aquaticum</name>
    <dbReference type="NCBI Taxonomy" id="3026162"/>
    <lineage>
        <taxon>Archaea</taxon>
        <taxon>Methanobacteriati</taxon>
        <taxon>Methanobacteriota</taxon>
        <taxon>Stenosarchaea group</taxon>
        <taxon>Halobacteria</taxon>
        <taxon>Halobacteriales</taxon>
        <taxon>Haloarculaceae</taxon>
        <taxon>Halosimplex</taxon>
    </lineage>
</organism>
<dbReference type="RefSeq" id="WP_274322500.1">
    <property type="nucleotide sequence ID" value="NZ_CP118158.1"/>
</dbReference>
<dbReference type="PROSITE" id="PS51318">
    <property type="entry name" value="TAT"/>
    <property type="match status" value="1"/>
</dbReference>
<evidence type="ECO:0000313" key="2">
    <source>
        <dbReference type="EMBL" id="MFC7141415.1"/>
    </source>
</evidence>
<comment type="caution">
    <text evidence="2">The sequence shown here is derived from an EMBL/GenBank/DDBJ whole genome shotgun (WGS) entry which is preliminary data.</text>
</comment>
<protein>
    <submittedName>
        <fullName evidence="2">Extracellular solute-binding protein</fullName>
    </submittedName>
</protein>
<dbReference type="InterPro" id="IPR019546">
    <property type="entry name" value="TAT_signal_bac_arc"/>
</dbReference>
<proteinExistence type="predicted"/>
<evidence type="ECO:0000313" key="3">
    <source>
        <dbReference type="Proteomes" id="UP001596432"/>
    </source>
</evidence>
<dbReference type="EMBL" id="JBHTAS010000001">
    <property type="protein sequence ID" value="MFC7141415.1"/>
    <property type="molecule type" value="Genomic_DNA"/>
</dbReference>
<reference evidence="2 3" key="1">
    <citation type="journal article" date="2019" name="Int. J. Syst. Evol. Microbiol.">
        <title>The Global Catalogue of Microorganisms (GCM) 10K type strain sequencing project: providing services to taxonomists for standard genome sequencing and annotation.</title>
        <authorList>
            <consortium name="The Broad Institute Genomics Platform"/>
            <consortium name="The Broad Institute Genome Sequencing Center for Infectious Disease"/>
            <person name="Wu L."/>
            <person name="Ma J."/>
        </authorList>
    </citation>
    <scope>NUCLEOTIDE SEQUENCE [LARGE SCALE GENOMIC DNA]</scope>
    <source>
        <strain evidence="2 3">XZYJT29</strain>
    </source>
</reference>